<dbReference type="CDD" id="cd06225">
    <property type="entry name" value="HAMP"/>
    <property type="match status" value="1"/>
</dbReference>
<dbReference type="PROSITE" id="PS50885">
    <property type="entry name" value="HAMP"/>
    <property type="match status" value="2"/>
</dbReference>
<dbReference type="Pfam" id="PF18947">
    <property type="entry name" value="HAMP_2"/>
    <property type="match status" value="1"/>
</dbReference>
<dbReference type="Pfam" id="PF00672">
    <property type="entry name" value="HAMP"/>
    <property type="match status" value="1"/>
</dbReference>
<dbReference type="PANTHER" id="PTHR43531:SF11">
    <property type="entry name" value="METHYL-ACCEPTING CHEMOTAXIS PROTEIN 3"/>
    <property type="match status" value="1"/>
</dbReference>
<dbReference type="SUPFAM" id="SSF103190">
    <property type="entry name" value="Sensory domain-like"/>
    <property type="match status" value="1"/>
</dbReference>
<dbReference type="Gene3D" id="1.10.287.950">
    <property type="entry name" value="Methyl-accepting chemotaxis protein"/>
    <property type="match status" value="1"/>
</dbReference>
<dbReference type="Gene3D" id="1.10.8.500">
    <property type="entry name" value="HAMP domain in histidine kinase"/>
    <property type="match status" value="1"/>
</dbReference>
<proteinExistence type="inferred from homology"/>
<reference evidence="8 9" key="1">
    <citation type="submission" date="2021-01" db="EMBL/GenBank/DDBJ databases">
        <title>Genome seq and assembly of Devosia sp. G19.</title>
        <authorList>
            <person name="Chhetri G."/>
        </authorList>
    </citation>
    <scope>NUCLEOTIDE SEQUENCE [LARGE SCALE GENOMIC DNA]</scope>
    <source>
        <strain evidence="8 9">G19</strain>
    </source>
</reference>
<evidence type="ECO:0000313" key="9">
    <source>
        <dbReference type="Proteomes" id="UP000595460"/>
    </source>
</evidence>
<dbReference type="InterPro" id="IPR004089">
    <property type="entry name" value="MCPsignal_dom"/>
</dbReference>
<sequence length="682" mass="71320">MTTAIAALVLVSIIGSIAAVSGAIYMSLHAQSITNSKAQQEANLAVAATILERRISGSVLNWTDEGTMDAFQSWAIPPFYDTEIIDSVTRVTRQDATIYVLDGDTQNLVGKTTSLAAADGTRVADLVLEPTSPAYAAVTAGEAYVGELPVNGVSYFAALQPIEKMGGEVMGAIFVGTPMTNVEAAATGVLGLILMVGGLVTVGLGLLGLLLSRLITKPIPKLAASMEAIAEGNYEADVPYTQQGNEVGAMARAVEVFRQNGLRVSQMTEAEAARIIADQENRQKMMSELQSAFGEVVDAAVAGDFSRQVAAEFPDPELNALAAGVNNLVRTFNRGVSEMGQVLGAMADTDLTQRMEGDYEGAFATLKSDINAVADKLTEVVGQLRHTSGSLKTATGEILSGANDLSERTTKQAATIEETSAAMEQLAGTVLKNAQRAKDASANAAQVTRTAEEGGQVMDAATAAMERITQSSAKISNIIGMIDDIAFQTNLLALNASVEAARAGDAGKGFAVVAVEVRRLAQSAAQASSEVKVLIEQSAGEVNAGSKLVGDAAGKLKAMLDAARGNNGLLESIANDSREQASAIDEVTTAVRTMDEMTQHNAALVEQTNAAIEQTEAQATELDRIVDVFRIDDHENPASRSERRPAAPAASGARDLQQRLAAASSNLMTHGNAAVAPDWNEF</sequence>
<keyword evidence="9" id="KW-1185">Reference proteome</keyword>
<dbReference type="PROSITE" id="PS50111">
    <property type="entry name" value="CHEMOTAXIS_TRANSDUC_2"/>
    <property type="match status" value="1"/>
</dbReference>
<evidence type="ECO:0000256" key="4">
    <source>
        <dbReference type="SAM" id="MobiDB-lite"/>
    </source>
</evidence>
<organism evidence="8 9">
    <name type="scientific">Devosia oryziradicis</name>
    <dbReference type="NCBI Taxonomy" id="2801335"/>
    <lineage>
        <taxon>Bacteria</taxon>
        <taxon>Pseudomonadati</taxon>
        <taxon>Pseudomonadota</taxon>
        <taxon>Alphaproteobacteria</taxon>
        <taxon>Hyphomicrobiales</taxon>
        <taxon>Devosiaceae</taxon>
        <taxon>Devosia</taxon>
    </lineage>
</organism>
<keyword evidence="3" id="KW-0807">Transducer</keyword>
<dbReference type="Pfam" id="PF00015">
    <property type="entry name" value="MCPsignal"/>
    <property type="match status" value="1"/>
</dbReference>
<keyword evidence="1" id="KW-0145">Chemotaxis</keyword>
<dbReference type="Pfam" id="PF17201">
    <property type="entry name" value="Cache_3-Cache_2"/>
    <property type="match status" value="1"/>
</dbReference>
<feature type="compositionally biased region" description="Basic and acidic residues" evidence="4">
    <location>
        <begin position="634"/>
        <end position="645"/>
    </location>
</feature>
<protein>
    <submittedName>
        <fullName evidence="8">Cache 3/Cache 2 fusion domain-containing protein</fullName>
    </submittedName>
</protein>
<dbReference type="SUPFAM" id="SSF158472">
    <property type="entry name" value="HAMP domain-like"/>
    <property type="match status" value="1"/>
</dbReference>
<gene>
    <name evidence="8" type="ORF">JI749_04110</name>
</gene>
<evidence type="ECO:0000259" key="7">
    <source>
        <dbReference type="PROSITE" id="PS50885"/>
    </source>
</evidence>
<feature type="region of interest" description="Disordered" evidence="4">
    <location>
        <begin position="634"/>
        <end position="655"/>
    </location>
</feature>
<evidence type="ECO:0000256" key="2">
    <source>
        <dbReference type="ARBA" id="ARBA00029447"/>
    </source>
</evidence>
<keyword evidence="5" id="KW-1133">Transmembrane helix</keyword>
<feature type="domain" description="HAMP" evidence="7">
    <location>
        <begin position="213"/>
        <end position="266"/>
    </location>
</feature>
<feature type="domain" description="Methyl-accepting transducer" evidence="6">
    <location>
        <begin position="387"/>
        <end position="616"/>
    </location>
</feature>
<evidence type="ECO:0000313" key="8">
    <source>
        <dbReference type="EMBL" id="QQR37732.1"/>
    </source>
</evidence>
<dbReference type="EMBL" id="CP068047">
    <property type="protein sequence ID" value="QQR37732.1"/>
    <property type="molecule type" value="Genomic_DNA"/>
</dbReference>
<evidence type="ECO:0000256" key="3">
    <source>
        <dbReference type="PROSITE-ProRule" id="PRU00284"/>
    </source>
</evidence>
<dbReference type="SMART" id="SM00304">
    <property type="entry name" value="HAMP"/>
    <property type="match status" value="2"/>
</dbReference>
<dbReference type="InterPro" id="IPR029151">
    <property type="entry name" value="Sensor-like_sf"/>
</dbReference>
<name>A0ABX7C0I3_9HYPH</name>
<dbReference type="PANTHER" id="PTHR43531">
    <property type="entry name" value="PROTEIN ICFG"/>
    <property type="match status" value="1"/>
</dbReference>
<dbReference type="Proteomes" id="UP000595460">
    <property type="component" value="Chromosome"/>
</dbReference>
<keyword evidence="5" id="KW-0472">Membrane</keyword>
<dbReference type="SMART" id="SM00283">
    <property type="entry name" value="MA"/>
    <property type="match status" value="1"/>
</dbReference>
<dbReference type="InterPro" id="IPR033462">
    <property type="entry name" value="Cache_3-Cache_2"/>
</dbReference>
<dbReference type="InterPro" id="IPR051310">
    <property type="entry name" value="MCP_chemotaxis"/>
</dbReference>
<evidence type="ECO:0000256" key="1">
    <source>
        <dbReference type="ARBA" id="ARBA00022500"/>
    </source>
</evidence>
<dbReference type="InterPro" id="IPR003660">
    <property type="entry name" value="HAMP_dom"/>
</dbReference>
<evidence type="ECO:0000259" key="6">
    <source>
        <dbReference type="PROSITE" id="PS50111"/>
    </source>
</evidence>
<comment type="similarity">
    <text evidence="2">Belongs to the methyl-accepting chemotaxis (MCP) protein family.</text>
</comment>
<feature type="transmembrane region" description="Helical" evidence="5">
    <location>
        <begin position="189"/>
        <end position="211"/>
    </location>
</feature>
<evidence type="ECO:0000256" key="5">
    <source>
        <dbReference type="SAM" id="Phobius"/>
    </source>
</evidence>
<accession>A0ABX7C0I3</accession>
<feature type="domain" description="HAMP" evidence="7">
    <location>
        <begin position="330"/>
        <end position="382"/>
    </location>
</feature>
<dbReference type="SUPFAM" id="SSF58104">
    <property type="entry name" value="Methyl-accepting chemotaxis protein (MCP) signaling domain"/>
    <property type="match status" value="1"/>
</dbReference>
<keyword evidence="5" id="KW-0812">Transmembrane</keyword>